<accession>A0A382N0L7</accession>
<dbReference type="AlphaFoldDB" id="A0A382N0L7"/>
<reference evidence="1" key="1">
    <citation type="submission" date="2018-05" db="EMBL/GenBank/DDBJ databases">
        <authorList>
            <person name="Lanie J.A."/>
            <person name="Ng W.-L."/>
            <person name="Kazmierczak K.M."/>
            <person name="Andrzejewski T.M."/>
            <person name="Davidsen T.M."/>
            <person name="Wayne K.J."/>
            <person name="Tettelin H."/>
            <person name="Glass J.I."/>
            <person name="Rusch D."/>
            <person name="Podicherti R."/>
            <person name="Tsui H.-C.T."/>
            <person name="Winkler M.E."/>
        </authorList>
    </citation>
    <scope>NUCLEOTIDE SEQUENCE</scope>
</reference>
<dbReference type="EMBL" id="UINC01096327">
    <property type="protein sequence ID" value="SVC53121.1"/>
    <property type="molecule type" value="Genomic_DNA"/>
</dbReference>
<evidence type="ECO:0000313" key="1">
    <source>
        <dbReference type="EMBL" id="SVC53121.1"/>
    </source>
</evidence>
<protein>
    <submittedName>
        <fullName evidence="1">Uncharacterized protein</fullName>
    </submittedName>
</protein>
<gene>
    <name evidence="1" type="ORF">METZ01_LOCUS305975</name>
</gene>
<sequence>MKCQQAFYRPEPTTKIEQNLKHIALSAITANAPSRDNFLSVKKGFC</sequence>
<name>A0A382N0L7_9ZZZZ</name>
<proteinExistence type="predicted"/>
<organism evidence="1">
    <name type="scientific">marine metagenome</name>
    <dbReference type="NCBI Taxonomy" id="408172"/>
    <lineage>
        <taxon>unclassified sequences</taxon>
        <taxon>metagenomes</taxon>
        <taxon>ecological metagenomes</taxon>
    </lineage>
</organism>